<reference evidence="1 2" key="1">
    <citation type="submission" date="2014-04" db="EMBL/GenBank/DDBJ databases">
        <authorList>
            <consortium name="DOE Joint Genome Institute"/>
            <person name="Kuo A."/>
            <person name="Martino E."/>
            <person name="Perotto S."/>
            <person name="Kohler A."/>
            <person name="Nagy L.G."/>
            <person name="Floudas D."/>
            <person name="Copeland A."/>
            <person name="Barry K.W."/>
            <person name="Cichocki N."/>
            <person name="Veneault-Fourrey C."/>
            <person name="LaButti K."/>
            <person name="Lindquist E.A."/>
            <person name="Lipzen A."/>
            <person name="Lundell T."/>
            <person name="Morin E."/>
            <person name="Murat C."/>
            <person name="Sun H."/>
            <person name="Tunlid A."/>
            <person name="Henrissat B."/>
            <person name="Grigoriev I.V."/>
            <person name="Hibbett D.S."/>
            <person name="Martin F."/>
            <person name="Nordberg H.P."/>
            <person name="Cantor M.N."/>
            <person name="Hua S.X."/>
        </authorList>
    </citation>
    <scope>NUCLEOTIDE SEQUENCE [LARGE SCALE GENOMIC DNA]</scope>
    <source>
        <strain evidence="1 2">Zn</strain>
    </source>
</reference>
<evidence type="ECO:0000313" key="2">
    <source>
        <dbReference type="Proteomes" id="UP000054321"/>
    </source>
</evidence>
<dbReference type="GO" id="GO:0006513">
    <property type="term" value="P:protein monoubiquitination"/>
    <property type="evidence" value="ECO:0007669"/>
    <property type="project" value="TreeGrafter"/>
</dbReference>
<keyword evidence="2" id="KW-1185">Reference proteome</keyword>
<dbReference type="HOGENOM" id="CLU_071320_1_0_1"/>
<evidence type="ECO:0000313" key="1">
    <source>
        <dbReference type="EMBL" id="KIM98810.1"/>
    </source>
</evidence>
<dbReference type="OrthoDB" id="66510at2759"/>
<dbReference type="EMBL" id="KN832879">
    <property type="protein sequence ID" value="KIM98810.1"/>
    <property type="molecule type" value="Genomic_DNA"/>
</dbReference>
<dbReference type="GO" id="GO:0061630">
    <property type="term" value="F:ubiquitin protein ligase activity"/>
    <property type="evidence" value="ECO:0007669"/>
    <property type="project" value="TreeGrafter"/>
</dbReference>
<organism evidence="1 2">
    <name type="scientific">Oidiodendron maius (strain Zn)</name>
    <dbReference type="NCBI Taxonomy" id="913774"/>
    <lineage>
        <taxon>Eukaryota</taxon>
        <taxon>Fungi</taxon>
        <taxon>Dikarya</taxon>
        <taxon>Ascomycota</taxon>
        <taxon>Pezizomycotina</taxon>
        <taxon>Leotiomycetes</taxon>
        <taxon>Leotiomycetes incertae sedis</taxon>
        <taxon>Myxotrichaceae</taxon>
        <taxon>Oidiodendron</taxon>
    </lineage>
</organism>
<dbReference type="GO" id="GO:0000151">
    <property type="term" value="C:ubiquitin ligase complex"/>
    <property type="evidence" value="ECO:0007669"/>
    <property type="project" value="TreeGrafter"/>
</dbReference>
<dbReference type="GO" id="GO:0005829">
    <property type="term" value="C:cytosol"/>
    <property type="evidence" value="ECO:0007669"/>
    <property type="project" value="TreeGrafter"/>
</dbReference>
<dbReference type="GO" id="GO:0030332">
    <property type="term" value="F:cyclin binding"/>
    <property type="evidence" value="ECO:0007669"/>
    <property type="project" value="TreeGrafter"/>
</dbReference>
<dbReference type="InterPro" id="IPR019193">
    <property type="entry name" value="UBQ-conj_enz_E2-bd_prot"/>
</dbReference>
<dbReference type="STRING" id="913774.A0A0C3GRX3"/>
<dbReference type="GO" id="GO:0005634">
    <property type="term" value="C:nucleus"/>
    <property type="evidence" value="ECO:0007669"/>
    <property type="project" value="TreeGrafter"/>
</dbReference>
<dbReference type="Pfam" id="PF09814">
    <property type="entry name" value="HECT_2"/>
    <property type="match status" value="1"/>
</dbReference>
<reference evidence="2" key="2">
    <citation type="submission" date="2015-01" db="EMBL/GenBank/DDBJ databases">
        <title>Evolutionary Origins and Diversification of the Mycorrhizal Mutualists.</title>
        <authorList>
            <consortium name="DOE Joint Genome Institute"/>
            <consortium name="Mycorrhizal Genomics Consortium"/>
            <person name="Kohler A."/>
            <person name="Kuo A."/>
            <person name="Nagy L.G."/>
            <person name="Floudas D."/>
            <person name="Copeland A."/>
            <person name="Barry K.W."/>
            <person name="Cichocki N."/>
            <person name="Veneault-Fourrey C."/>
            <person name="LaButti K."/>
            <person name="Lindquist E.A."/>
            <person name="Lipzen A."/>
            <person name="Lundell T."/>
            <person name="Morin E."/>
            <person name="Murat C."/>
            <person name="Riley R."/>
            <person name="Ohm R."/>
            <person name="Sun H."/>
            <person name="Tunlid A."/>
            <person name="Henrissat B."/>
            <person name="Grigoriev I.V."/>
            <person name="Hibbett D.S."/>
            <person name="Martin F."/>
        </authorList>
    </citation>
    <scope>NUCLEOTIDE SEQUENCE [LARGE SCALE GENOMIC DNA]</scope>
    <source>
        <strain evidence="2">Zn</strain>
    </source>
</reference>
<proteinExistence type="predicted"/>
<dbReference type="PANTHER" id="PTHR31531:SF2">
    <property type="entry name" value="E3 UBIQUITIN-PROTEIN LIGASE E3D"/>
    <property type="match status" value="1"/>
</dbReference>
<gene>
    <name evidence="1" type="ORF">OIDMADRAFT_126958</name>
</gene>
<dbReference type="GO" id="GO:0000209">
    <property type="term" value="P:protein polyubiquitination"/>
    <property type="evidence" value="ECO:0007669"/>
    <property type="project" value="TreeGrafter"/>
</dbReference>
<accession>A0A0C3GRX3</accession>
<dbReference type="Proteomes" id="UP000054321">
    <property type="component" value="Unassembled WGS sequence"/>
</dbReference>
<dbReference type="GO" id="GO:0043161">
    <property type="term" value="P:proteasome-mediated ubiquitin-dependent protein catabolic process"/>
    <property type="evidence" value="ECO:0007669"/>
    <property type="project" value="TreeGrafter"/>
</dbReference>
<name>A0A0C3GRX3_OIDMZ</name>
<dbReference type="GO" id="GO:0031624">
    <property type="term" value="F:ubiquitin conjugating enzyme binding"/>
    <property type="evidence" value="ECO:0007669"/>
    <property type="project" value="TreeGrafter"/>
</dbReference>
<dbReference type="GO" id="GO:0051865">
    <property type="term" value="P:protein autoubiquitination"/>
    <property type="evidence" value="ECO:0007669"/>
    <property type="project" value="TreeGrafter"/>
</dbReference>
<sequence>MSESATLMYAELLSNIRQISVIAALENACNSATKAELSSDGQHFLLHHDGKVNTLVLPGVASASFRPQIPAPGTKELSWRLPLAGEPETPSVGSTDAPWPARDLNENTEFLCRGCEEVLVAKGHMREWKDLPSENWAEMMDFWHCHKPTIPKPSGPNGTGHSPEDPAVSRGYGANTKFTAQPNIGFVDLTTMLLAEVDCHGVEVRDSFLCSILMSLSVIPRWVLRRRPSQLCYAMAWSPIHIP</sequence>
<protein>
    <submittedName>
        <fullName evidence="1">Uncharacterized protein</fullName>
    </submittedName>
</protein>
<dbReference type="AlphaFoldDB" id="A0A0C3GRX3"/>
<dbReference type="PANTHER" id="PTHR31531">
    <property type="entry name" value="E3 UBIQUITIN-PROTEIN LIGASE E3D FAMILY MEMBER"/>
    <property type="match status" value="1"/>
</dbReference>
<dbReference type="InParanoid" id="A0A0C3GRX3"/>